<comment type="subcellular location">
    <subcellularLocation>
        <location evidence="1">Membrane</location>
        <topology evidence="1">Multi-pass membrane protein</topology>
    </subcellularLocation>
</comment>
<dbReference type="GO" id="GO:0022857">
    <property type="term" value="F:transmembrane transporter activity"/>
    <property type="evidence" value="ECO:0007669"/>
    <property type="project" value="InterPro"/>
</dbReference>
<feature type="transmembrane region" description="Helical" evidence="5">
    <location>
        <begin position="396"/>
        <end position="415"/>
    </location>
</feature>
<feature type="transmembrane region" description="Helical" evidence="5">
    <location>
        <begin position="242"/>
        <end position="262"/>
    </location>
</feature>
<dbReference type="InterPro" id="IPR011701">
    <property type="entry name" value="MFS"/>
</dbReference>
<reference evidence="6 7" key="1">
    <citation type="submission" date="2014-06" db="EMBL/GenBank/DDBJ databases">
        <authorList>
            <person name="Swart Estienne"/>
        </authorList>
    </citation>
    <scope>NUCLEOTIDE SEQUENCE [LARGE SCALE GENOMIC DNA]</scope>
    <source>
        <strain evidence="6 7">130c</strain>
    </source>
</reference>
<protein>
    <submittedName>
        <fullName evidence="6">Solute carrier family member 5</fullName>
    </submittedName>
</protein>
<evidence type="ECO:0000256" key="5">
    <source>
        <dbReference type="SAM" id="Phobius"/>
    </source>
</evidence>
<dbReference type="EMBL" id="CCKQ01010221">
    <property type="protein sequence ID" value="CDW81726.1"/>
    <property type="molecule type" value="Genomic_DNA"/>
</dbReference>
<keyword evidence="3 5" id="KW-1133">Transmembrane helix</keyword>
<dbReference type="Pfam" id="PF07690">
    <property type="entry name" value="MFS_1"/>
    <property type="match status" value="1"/>
</dbReference>
<dbReference type="GO" id="GO:0016020">
    <property type="term" value="C:membrane"/>
    <property type="evidence" value="ECO:0007669"/>
    <property type="project" value="UniProtKB-SubCell"/>
</dbReference>
<dbReference type="Gene3D" id="1.20.1250.20">
    <property type="entry name" value="MFS general substrate transporter like domains"/>
    <property type="match status" value="1"/>
</dbReference>
<evidence type="ECO:0000256" key="4">
    <source>
        <dbReference type="ARBA" id="ARBA00023136"/>
    </source>
</evidence>
<feature type="transmembrane region" description="Helical" evidence="5">
    <location>
        <begin position="125"/>
        <end position="144"/>
    </location>
</feature>
<feature type="transmembrane region" description="Helical" evidence="5">
    <location>
        <begin position="214"/>
        <end position="236"/>
    </location>
</feature>
<sequence length="580" mass="65171">MDYNKINASDDTMSVFSSPQYSSSKKSLSETEGLTYDQAIDRAGGFGLFQIFSTSMIMICYLSNGYIFYSLTYLELFPDYICPAYNKKCTYKDRCDDKSIPIDWSSDRSLDNWVALYNLECADSVQIGLLGSMYFAGWCIACIVVPRLGDIYGRRLPCRISAIIACAVYLTIVLSKNLNLTIAMFFFLGSTQPGKSNIAYIYMLELIPSKFGTYLSTLACIADGFTTILISLYFRFVSINWIYFQIFGLSMTFVSCFALFFLPESPKYLWSAKKFKEARESLAFIAKFNKKTSFTKKFKFETEIQDEMVDRKRISISFSSSNNQDVSRLLEKLNLDNSNTFEAYPIEGDQLSLSEKKNQVEPGSPTSVGAASNVAQKEKAPSGAIKELFQNRVYRTNLLVLLVLWVVASSDYFLINFQMKYIEGDIYTNTIVSSISEIISYLVTGALYDTIGPKVSFTVSFAIAVIGSIFYVLFGESHKNLITVMILGSKFGISGAFNLVYIAMSLFPPLYSSTVFGIFNVFARLASMLAPQFAEFKEPVPMIIFCIMAGVAGVVSFFIIGPTYKDRKRKVKKPKQSNDN</sequence>
<organism evidence="6 7">
    <name type="scientific">Stylonychia lemnae</name>
    <name type="common">Ciliate</name>
    <dbReference type="NCBI Taxonomy" id="5949"/>
    <lineage>
        <taxon>Eukaryota</taxon>
        <taxon>Sar</taxon>
        <taxon>Alveolata</taxon>
        <taxon>Ciliophora</taxon>
        <taxon>Intramacronucleata</taxon>
        <taxon>Spirotrichea</taxon>
        <taxon>Stichotrichia</taxon>
        <taxon>Sporadotrichida</taxon>
        <taxon>Oxytrichidae</taxon>
        <taxon>Stylonychinae</taxon>
        <taxon>Stylonychia</taxon>
    </lineage>
</organism>
<dbReference type="OMA" id="VCAFHAM"/>
<dbReference type="InterPro" id="IPR036259">
    <property type="entry name" value="MFS_trans_sf"/>
</dbReference>
<keyword evidence="4 5" id="KW-0472">Membrane</keyword>
<proteinExistence type="predicted"/>
<evidence type="ECO:0000313" key="6">
    <source>
        <dbReference type="EMBL" id="CDW81726.1"/>
    </source>
</evidence>
<evidence type="ECO:0000256" key="3">
    <source>
        <dbReference type="ARBA" id="ARBA00022989"/>
    </source>
</evidence>
<feature type="transmembrane region" description="Helical" evidence="5">
    <location>
        <begin position="455"/>
        <end position="474"/>
    </location>
</feature>
<dbReference type="AlphaFoldDB" id="A0A078AIF8"/>
<evidence type="ECO:0000256" key="2">
    <source>
        <dbReference type="ARBA" id="ARBA00022692"/>
    </source>
</evidence>
<dbReference type="SUPFAM" id="SSF103473">
    <property type="entry name" value="MFS general substrate transporter"/>
    <property type="match status" value="1"/>
</dbReference>
<dbReference type="PANTHER" id="PTHR24064">
    <property type="entry name" value="SOLUTE CARRIER FAMILY 22 MEMBER"/>
    <property type="match status" value="1"/>
</dbReference>
<dbReference type="InParanoid" id="A0A078AIF8"/>
<evidence type="ECO:0000256" key="1">
    <source>
        <dbReference type="ARBA" id="ARBA00004141"/>
    </source>
</evidence>
<name>A0A078AIF8_STYLE</name>
<feature type="transmembrane region" description="Helical" evidence="5">
    <location>
        <begin position="427"/>
        <end position="448"/>
    </location>
</feature>
<dbReference type="Proteomes" id="UP000039865">
    <property type="component" value="Unassembled WGS sequence"/>
</dbReference>
<feature type="transmembrane region" description="Helical" evidence="5">
    <location>
        <begin position="46"/>
        <end position="69"/>
    </location>
</feature>
<dbReference type="OrthoDB" id="5296287at2759"/>
<keyword evidence="2 5" id="KW-0812">Transmembrane</keyword>
<feature type="transmembrane region" description="Helical" evidence="5">
    <location>
        <begin position="542"/>
        <end position="564"/>
    </location>
</feature>
<keyword evidence="7" id="KW-1185">Reference proteome</keyword>
<accession>A0A078AIF8</accession>
<gene>
    <name evidence="6" type="primary">Contig16136.g17191</name>
    <name evidence="6" type="ORF">STYLEM_10750</name>
</gene>
<evidence type="ECO:0000313" key="7">
    <source>
        <dbReference type="Proteomes" id="UP000039865"/>
    </source>
</evidence>